<evidence type="ECO:0000313" key="12">
    <source>
        <dbReference type="Proteomes" id="UP000242231"/>
    </source>
</evidence>
<feature type="binding site" evidence="8">
    <location>
        <position position="329"/>
    </location>
    <ligand>
        <name>S-adenosyl-L-methionine</name>
        <dbReference type="ChEBI" id="CHEBI:59789"/>
    </ligand>
</feature>
<dbReference type="InterPro" id="IPR002792">
    <property type="entry name" value="TRAM_dom"/>
</dbReference>
<evidence type="ECO:0000256" key="4">
    <source>
        <dbReference type="ARBA" id="ARBA00022691"/>
    </source>
</evidence>
<dbReference type="Gene3D" id="2.40.50.1070">
    <property type="match status" value="1"/>
</dbReference>
<dbReference type="PROSITE" id="PS50926">
    <property type="entry name" value="TRAM"/>
    <property type="match status" value="1"/>
</dbReference>
<dbReference type="SUPFAM" id="SSF53335">
    <property type="entry name" value="S-adenosyl-L-methionine-dependent methyltransferases"/>
    <property type="match status" value="1"/>
</dbReference>
<evidence type="ECO:0000256" key="7">
    <source>
        <dbReference type="ARBA" id="ARBA00059995"/>
    </source>
</evidence>
<dbReference type="Pfam" id="PF05958">
    <property type="entry name" value="tRNA_U5-meth_tr"/>
    <property type="match status" value="1"/>
</dbReference>
<keyword evidence="3 8" id="KW-0808">Transferase</keyword>
<dbReference type="EMBL" id="MPZM01000009">
    <property type="protein sequence ID" value="PPL17115.1"/>
    <property type="molecule type" value="Genomic_DNA"/>
</dbReference>
<evidence type="ECO:0000256" key="2">
    <source>
        <dbReference type="ARBA" id="ARBA00022603"/>
    </source>
</evidence>
<reference evidence="12" key="1">
    <citation type="submission" date="2016-11" db="EMBL/GenBank/DDBJ databases">
        <authorList>
            <person name="Sisinthy S."/>
            <person name="Ara S."/>
            <person name="Gundlapally S.R."/>
        </authorList>
    </citation>
    <scope>NUCLEOTIDE SEQUENCE [LARGE SCALE GENOMIC DNA]</scope>
    <source>
        <strain evidence="12">V1-41</strain>
    </source>
</reference>
<evidence type="ECO:0000313" key="11">
    <source>
        <dbReference type="EMBL" id="PPL17115.1"/>
    </source>
</evidence>
<dbReference type="SUPFAM" id="SSF50249">
    <property type="entry name" value="Nucleic acid-binding proteins"/>
    <property type="match status" value="1"/>
</dbReference>
<dbReference type="AlphaFoldDB" id="A0A2P5TNL8"/>
<dbReference type="GO" id="GO:0070041">
    <property type="term" value="F:rRNA (uridine-C5-)-methyltransferase activity"/>
    <property type="evidence" value="ECO:0007669"/>
    <property type="project" value="TreeGrafter"/>
</dbReference>
<keyword evidence="5" id="KW-0411">Iron-sulfur</keyword>
<keyword evidence="12" id="KW-1185">Reference proteome</keyword>
<feature type="binding site" evidence="8">
    <location>
        <position position="279"/>
    </location>
    <ligand>
        <name>S-adenosyl-L-methionine</name>
        <dbReference type="ChEBI" id="CHEBI:59789"/>
    </ligand>
</feature>
<dbReference type="PANTHER" id="PTHR11061">
    <property type="entry name" value="RNA M5U METHYLTRANSFERASE"/>
    <property type="match status" value="1"/>
</dbReference>
<evidence type="ECO:0000256" key="6">
    <source>
        <dbReference type="ARBA" id="ARBA00052756"/>
    </source>
</evidence>
<keyword evidence="1" id="KW-0698">rRNA processing</keyword>
<feature type="binding site" evidence="8">
    <location>
        <position position="308"/>
    </location>
    <ligand>
        <name>S-adenosyl-L-methionine</name>
        <dbReference type="ChEBI" id="CHEBI:59789"/>
    </ligand>
</feature>
<comment type="caution">
    <text evidence="11">The sequence shown here is derived from an EMBL/GenBank/DDBJ whole genome shotgun (WGS) entry which is preliminary data.</text>
</comment>
<evidence type="ECO:0000256" key="9">
    <source>
        <dbReference type="PROSITE-ProRule" id="PRU10015"/>
    </source>
</evidence>
<dbReference type="PROSITE" id="PS01230">
    <property type="entry name" value="TRMA_1"/>
    <property type="match status" value="1"/>
</dbReference>
<keyword evidence="2 8" id="KW-0489">Methyltransferase</keyword>
<dbReference type="PROSITE" id="PS51687">
    <property type="entry name" value="SAM_MT_RNA_M5U"/>
    <property type="match status" value="1"/>
</dbReference>
<dbReference type="FunFam" id="2.40.50.1070:FF:000003">
    <property type="entry name" value="23S rRNA (Uracil-5-)-methyltransferase RumA"/>
    <property type="match status" value="1"/>
</dbReference>
<comment type="catalytic activity">
    <reaction evidence="6">
        <text>uridine(1939) in 23S rRNA + S-adenosyl-L-methionine = 5-methyluridine(1939) in 23S rRNA + S-adenosyl-L-homocysteine + H(+)</text>
        <dbReference type="Rhea" id="RHEA:42908"/>
        <dbReference type="Rhea" id="RHEA-COMP:10278"/>
        <dbReference type="Rhea" id="RHEA-COMP:10279"/>
        <dbReference type="ChEBI" id="CHEBI:15378"/>
        <dbReference type="ChEBI" id="CHEBI:57856"/>
        <dbReference type="ChEBI" id="CHEBI:59789"/>
        <dbReference type="ChEBI" id="CHEBI:65315"/>
        <dbReference type="ChEBI" id="CHEBI:74447"/>
        <dbReference type="EC" id="2.1.1.190"/>
    </reaction>
</comment>
<dbReference type="InterPro" id="IPR030391">
    <property type="entry name" value="MeTrfase_TrmA_CS"/>
</dbReference>
<feature type="domain" description="TRAM" evidence="10">
    <location>
        <begin position="3"/>
        <end position="61"/>
    </location>
</feature>
<feature type="active site" description="Nucleophile" evidence="8">
    <location>
        <position position="404"/>
    </location>
</feature>
<comment type="similarity">
    <text evidence="8">Belongs to the class I-like SAM-binding methyltransferase superfamily. RNA M5U methyltransferase family.</text>
</comment>
<evidence type="ECO:0000256" key="3">
    <source>
        <dbReference type="ARBA" id="ARBA00022679"/>
    </source>
</evidence>
<sequence length="450" mass="49443">MPMLKPGLLVTVSVHSLTEKGDGIATLEGRPLYIEGALPDEQVEIQLNLVKPNFCQGTLVRVLQPAAARREDFCPYTACGGCQLRVMSDEAQLDLKRRLLLDVLQARGLDCPVADTLGMSEPFHYRNKAQYAVQRGPNVGFYAKHSHQLVEVDECRVQAPVTTEVVQRIRAWMRSCAVPAYNEATHEGCIRHIMVRNGIHSGELMVVLVAAEAPSDEALAQLVAELESVTGLASLILNINVAVGNRVLGPENRLLWGKELIVDSLDGLEFAISPLSFYQVNPRQTEVLYREAMRLANLQGNEVVFDLYCGIGTISLFMARHAKQVIGIELVPEAIADARANAELNAIANIEFHQGAAEQLVPQLYAEGVTADVVVVDPPRKGCDAALLATLAEMQPERLVYVSCNPKTLARDLAWLCEHGFKLEQATPVDMFPHTMHVETVALLTRMQGK</sequence>
<dbReference type="InterPro" id="IPR029063">
    <property type="entry name" value="SAM-dependent_MTases_sf"/>
</dbReference>
<dbReference type="Gene3D" id="3.40.50.150">
    <property type="entry name" value="Vaccinia Virus protein VP39"/>
    <property type="match status" value="1"/>
</dbReference>
<proteinExistence type="inferred from homology"/>
<comment type="function">
    <text evidence="7">Catalyzes the formation of 5-methyl-uridine at position 1939 (m5U1939) in 23S rRNA.</text>
</comment>
<evidence type="ECO:0000256" key="8">
    <source>
        <dbReference type="PROSITE-ProRule" id="PRU01024"/>
    </source>
</evidence>
<dbReference type="PANTHER" id="PTHR11061:SF30">
    <property type="entry name" value="TRNA (URACIL(54)-C(5))-METHYLTRANSFERASE"/>
    <property type="match status" value="1"/>
</dbReference>
<evidence type="ECO:0000256" key="1">
    <source>
        <dbReference type="ARBA" id="ARBA00022552"/>
    </source>
</evidence>
<dbReference type="GO" id="GO:0070475">
    <property type="term" value="P:rRNA base methylation"/>
    <property type="evidence" value="ECO:0007669"/>
    <property type="project" value="TreeGrafter"/>
</dbReference>
<dbReference type="InterPro" id="IPR030390">
    <property type="entry name" value="MeTrfase_TrmA_AS"/>
</dbReference>
<dbReference type="GO" id="GO:0051536">
    <property type="term" value="F:iron-sulfur cluster binding"/>
    <property type="evidence" value="ECO:0007669"/>
    <property type="project" value="UniProtKB-KW"/>
</dbReference>
<dbReference type="Pfam" id="PF01938">
    <property type="entry name" value="TRAM"/>
    <property type="match status" value="1"/>
</dbReference>
<dbReference type="NCBIfam" id="TIGR00479">
    <property type="entry name" value="rumA"/>
    <property type="match status" value="1"/>
</dbReference>
<dbReference type="Gene3D" id="2.40.50.140">
    <property type="entry name" value="Nucleic acid-binding proteins"/>
    <property type="match status" value="1"/>
</dbReference>
<gene>
    <name evidence="11" type="ORF">UN63_06100</name>
</gene>
<keyword evidence="4 8" id="KW-0949">S-adenosyl-L-methionine</keyword>
<dbReference type="InterPro" id="IPR012340">
    <property type="entry name" value="NA-bd_OB-fold"/>
</dbReference>
<dbReference type="PROSITE" id="PS01231">
    <property type="entry name" value="TRMA_2"/>
    <property type="match status" value="1"/>
</dbReference>
<dbReference type="FunFam" id="3.40.50.150:FF:000009">
    <property type="entry name" value="23S rRNA (Uracil(1939)-C(5))-methyltransferase RlmD"/>
    <property type="match status" value="1"/>
</dbReference>
<feature type="active site" evidence="9">
    <location>
        <position position="404"/>
    </location>
</feature>
<evidence type="ECO:0000259" key="10">
    <source>
        <dbReference type="PROSITE" id="PS50926"/>
    </source>
</evidence>
<keyword evidence="5" id="KW-0408">Iron</keyword>
<dbReference type="Proteomes" id="UP000242231">
    <property type="component" value="Unassembled WGS sequence"/>
</dbReference>
<protein>
    <submittedName>
        <fullName evidence="11">23S rRNA (Uracil-5-)-methyltransferase RumA</fullName>
    </submittedName>
</protein>
<accession>A0A2P5TNL8</accession>
<keyword evidence="5" id="KW-0479">Metal-binding</keyword>
<organism evidence="11 12">
    <name type="scientific">Oceanisphaera arctica</name>
    <dbReference type="NCBI Taxonomy" id="641510"/>
    <lineage>
        <taxon>Bacteria</taxon>
        <taxon>Pseudomonadati</taxon>
        <taxon>Pseudomonadota</taxon>
        <taxon>Gammaproteobacteria</taxon>
        <taxon>Aeromonadales</taxon>
        <taxon>Aeromonadaceae</taxon>
        <taxon>Oceanisphaera</taxon>
    </lineage>
</organism>
<feature type="binding site" evidence="8">
    <location>
        <position position="377"/>
    </location>
    <ligand>
        <name>S-adenosyl-L-methionine</name>
        <dbReference type="ChEBI" id="CHEBI:59789"/>
    </ligand>
</feature>
<dbReference type="CDD" id="cd02440">
    <property type="entry name" value="AdoMet_MTases"/>
    <property type="match status" value="1"/>
</dbReference>
<dbReference type="InterPro" id="IPR010280">
    <property type="entry name" value="U5_MeTrfase_fam"/>
</dbReference>
<evidence type="ECO:0000256" key="5">
    <source>
        <dbReference type="ARBA" id="ARBA00023014"/>
    </source>
</evidence>
<name>A0A2P5TNL8_9GAMM</name>